<keyword evidence="2" id="KW-1185">Reference proteome</keyword>
<protein>
    <submittedName>
        <fullName evidence="1">Uncharacterized protein</fullName>
    </submittedName>
</protein>
<reference evidence="1" key="1">
    <citation type="journal article" date="2023" name="G3 (Bethesda)">
        <title>A reference genome for the long-term kleptoplast-retaining sea slug Elysia crispata morphotype clarki.</title>
        <authorList>
            <person name="Eastman K.E."/>
            <person name="Pendleton A.L."/>
            <person name="Shaikh M.A."/>
            <person name="Suttiyut T."/>
            <person name="Ogas R."/>
            <person name="Tomko P."/>
            <person name="Gavelis G."/>
            <person name="Widhalm J.R."/>
            <person name="Wisecaver J.H."/>
        </authorList>
    </citation>
    <scope>NUCLEOTIDE SEQUENCE</scope>
    <source>
        <strain evidence="1">ECLA1</strain>
    </source>
</reference>
<sequence>MPKEARLYRVVRTVQEGKVPFFPMHVYFSRDPPSIYCIKPNNQETVVVLSPLTGSSFTKLTRIPSCPGPHHVGVGPTHTVLSILQVRLLAARPLALRREAEIVD</sequence>
<proteinExistence type="predicted"/>
<dbReference type="Proteomes" id="UP001283361">
    <property type="component" value="Unassembled WGS sequence"/>
</dbReference>
<gene>
    <name evidence="1" type="ORF">RRG08_023489</name>
</gene>
<dbReference type="EMBL" id="JAWDGP010005130">
    <property type="protein sequence ID" value="KAK3759371.1"/>
    <property type="molecule type" value="Genomic_DNA"/>
</dbReference>
<dbReference type="AlphaFoldDB" id="A0AAE0YZH7"/>
<organism evidence="1 2">
    <name type="scientific">Elysia crispata</name>
    <name type="common">lettuce slug</name>
    <dbReference type="NCBI Taxonomy" id="231223"/>
    <lineage>
        <taxon>Eukaryota</taxon>
        <taxon>Metazoa</taxon>
        <taxon>Spiralia</taxon>
        <taxon>Lophotrochozoa</taxon>
        <taxon>Mollusca</taxon>
        <taxon>Gastropoda</taxon>
        <taxon>Heterobranchia</taxon>
        <taxon>Euthyneura</taxon>
        <taxon>Panpulmonata</taxon>
        <taxon>Sacoglossa</taxon>
        <taxon>Placobranchoidea</taxon>
        <taxon>Plakobranchidae</taxon>
        <taxon>Elysia</taxon>
    </lineage>
</organism>
<accession>A0AAE0YZH7</accession>
<evidence type="ECO:0000313" key="1">
    <source>
        <dbReference type="EMBL" id="KAK3759371.1"/>
    </source>
</evidence>
<name>A0AAE0YZH7_9GAST</name>
<evidence type="ECO:0000313" key="2">
    <source>
        <dbReference type="Proteomes" id="UP001283361"/>
    </source>
</evidence>
<comment type="caution">
    <text evidence="1">The sequence shown here is derived from an EMBL/GenBank/DDBJ whole genome shotgun (WGS) entry which is preliminary data.</text>
</comment>